<protein>
    <recommendedName>
        <fullName evidence="3">DUF1579 domain-containing protein</fullName>
    </recommendedName>
</protein>
<evidence type="ECO:0008006" key="3">
    <source>
        <dbReference type="Google" id="ProtNLM"/>
    </source>
</evidence>
<keyword evidence="2" id="KW-1185">Reference proteome</keyword>
<dbReference type="EMBL" id="BNJG01000002">
    <property type="protein sequence ID" value="GHO56862.1"/>
    <property type="molecule type" value="Genomic_DNA"/>
</dbReference>
<evidence type="ECO:0000313" key="1">
    <source>
        <dbReference type="EMBL" id="GHO56862.1"/>
    </source>
</evidence>
<dbReference type="RefSeq" id="WP_201373315.1">
    <property type="nucleotide sequence ID" value="NZ_BNJG01000002.1"/>
</dbReference>
<reference evidence="1 2" key="1">
    <citation type="journal article" date="2021" name="Int. J. Syst. Evol. Microbiol.">
        <title>Reticulibacter mediterranei gen. nov., sp. nov., within the new family Reticulibacteraceae fam. nov., and Ktedonospora formicarum gen. nov., sp. nov., Ktedonobacter robiniae sp. nov., Dictyobacter formicarum sp. nov. and Dictyobacter arantiisoli sp. nov., belonging to the class Ktedonobacteria.</title>
        <authorList>
            <person name="Yabe S."/>
            <person name="Zheng Y."/>
            <person name="Wang C.M."/>
            <person name="Sakai Y."/>
            <person name="Abe K."/>
            <person name="Yokota A."/>
            <person name="Donadio S."/>
            <person name="Cavaletti L."/>
            <person name="Monciardini P."/>
        </authorList>
    </citation>
    <scope>NUCLEOTIDE SEQUENCE [LARGE SCALE GENOMIC DNA]</scope>
    <source>
        <strain evidence="1 2">SOSP1-30</strain>
    </source>
</reference>
<evidence type="ECO:0000313" key="2">
    <source>
        <dbReference type="Proteomes" id="UP000654345"/>
    </source>
</evidence>
<accession>A0ABQ3UWU3</accession>
<proteinExistence type="predicted"/>
<name>A0ABQ3UWU3_9CHLR</name>
<gene>
    <name evidence="1" type="ORF">KSB_53370</name>
</gene>
<dbReference type="Proteomes" id="UP000654345">
    <property type="component" value="Unassembled WGS sequence"/>
</dbReference>
<organism evidence="1 2">
    <name type="scientific">Ktedonobacter robiniae</name>
    <dbReference type="NCBI Taxonomy" id="2778365"/>
    <lineage>
        <taxon>Bacteria</taxon>
        <taxon>Bacillati</taxon>
        <taxon>Chloroflexota</taxon>
        <taxon>Ktedonobacteria</taxon>
        <taxon>Ktedonobacterales</taxon>
        <taxon>Ktedonobacteraceae</taxon>
        <taxon>Ktedonobacter</taxon>
    </lineage>
</organism>
<comment type="caution">
    <text evidence="1">The sequence shown here is derived from an EMBL/GenBank/DDBJ whole genome shotgun (WGS) entry which is preliminary data.</text>
</comment>
<sequence length="168" mass="18990">MTASHGASQDGRTDFDFIIGRWNIHHRRLREWLKGSTSWEDFEGTAVDHKILAGWGSVSEVNMYRATGMAEAFSTRLFDPESGEWSIYYAGGTAEGAQGTYTLPMIGGFHQGRGAFYAHETFGGKHVLCRWLWSDITPTSCHWEQAFSVDGGNTWETNWVMDLSRQEK</sequence>